<dbReference type="OrthoDB" id="6420396at2759"/>
<sequence>MNILKCITPISNERELIPPQMLYHHGHTLNENEIIRQRRQLSQKRQKQYGYINSKSRIIYASQVLGPGSIYIPAMNDDAFLTTLFSMPVAIPTSQSFSPYYPAFQRM</sequence>
<proteinExistence type="predicted"/>
<gene>
    <name evidence="1" type="ORF">BLA29_014080</name>
</gene>
<evidence type="ECO:0000313" key="1">
    <source>
        <dbReference type="EMBL" id="OTF72258.1"/>
    </source>
</evidence>
<organism evidence="1 2">
    <name type="scientific">Euroglyphus maynei</name>
    <name type="common">Mayne's house dust mite</name>
    <dbReference type="NCBI Taxonomy" id="6958"/>
    <lineage>
        <taxon>Eukaryota</taxon>
        <taxon>Metazoa</taxon>
        <taxon>Ecdysozoa</taxon>
        <taxon>Arthropoda</taxon>
        <taxon>Chelicerata</taxon>
        <taxon>Arachnida</taxon>
        <taxon>Acari</taxon>
        <taxon>Acariformes</taxon>
        <taxon>Sarcoptiformes</taxon>
        <taxon>Astigmata</taxon>
        <taxon>Psoroptidia</taxon>
        <taxon>Analgoidea</taxon>
        <taxon>Pyroglyphidae</taxon>
        <taxon>Pyroglyphinae</taxon>
        <taxon>Euroglyphus</taxon>
    </lineage>
</organism>
<name>A0A1Y3AWT0_EURMA</name>
<accession>A0A1Y3AWT0</accession>
<dbReference type="AlphaFoldDB" id="A0A1Y3AWT0"/>
<keyword evidence="2" id="KW-1185">Reference proteome</keyword>
<reference evidence="1 2" key="1">
    <citation type="submission" date="2017-03" db="EMBL/GenBank/DDBJ databases">
        <title>Genome Survey of Euroglyphus maynei.</title>
        <authorList>
            <person name="Arlian L.G."/>
            <person name="Morgan M.S."/>
            <person name="Rider S.D."/>
        </authorList>
    </citation>
    <scope>NUCLEOTIDE SEQUENCE [LARGE SCALE GENOMIC DNA]</scope>
    <source>
        <strain evidence="1">Arlian Lab</strain>
        <tissue evidence="1">Whole body</tissue>
    </source>
</reference>
<dbReference type="Proteomes" id="UP000194236">
    <property type="component" value="Unassembled WGS sequence"/>
</dbReference>
<protein>
    <submittedName>
        <fullName evidence="1">Uncharacterized protein</fullName>
    </submittedName>
</protein>
<comment type="caution">
    <text evidence="1">The sequence shown here is derived from an EMBL/GenBank/DDBJ whole genome shotgun (WGS) entry which is preliminary data.</text>
</comment>
<evidence type="ECO:0000313" key="2">
    <source>
        <dbReference type="Proteomes" id="UP000194236"/>
    </source>
</evidence>
<dbReference type="EMBL" id="MUJZ01057117">
    <property type="protein sequence ID" value="OTF72258.1"/>
    <property type="molecule type" value="Genomic_DNA"/>
</dbReference>